<evidence type="ECO:0000313" key="2">
    <source>
        <dbReference type="EMBL" id="GHE01988.1"/>
    </source>
</evidence>
<reference evidence="2" key="2">
    <citation type="submission" date="2023-06" db="EMBL/GenBank/DDBJ databases">
        <authorList>
            <person name="Sun Q."/>
            <person name="Zhou Y."/>
        </authorList>
    </citation>
    <scope>NUCLEOTIDE SEQUENCE</scope>
    <source>
        <strain evidence="2">CGMCC 1.10859</strain>
    </source>
</reference>
<proteinExistence type="predicted"/>
<comment type="caution">
    <text evidence="2">The sequence shown here is derived from an EMBL/GenBank/DDBJ whole genome shotgun (WGS) entry which is preliminary data.</text>
</comment>
<evidence type="ECO:0000313" key="3">
    <source>
        <dbReference type="Proteomes" id="UP000634647"/>
    </source>
</evidence>
<dbReference type="Proteomes" id="UP000634647">
    <property type="component" value="Unassembled WGS sequence"/>
</dbReference>
<reference evidence="2" key="1">
    <citation type="journal article" date="2014" name="Int. J. Syst. Evol. Microbiol.">
        <title>Complete genome sequence of Corynebacterium casei LMG S-19264T (=DSM 44701T), isolated from a smear-ripened cheese.</title>
        <authorList>
            <consortium name="US DOE Joint Genome Institute (JGI-PGF)"/>
            <person name="Walter F."/>
            <person name="Albersmeier A."/>
            <person name="Kalinowski J."/>
            <person name="Ruckert C."/>
        </authorList>
    </citation>
    <scope>NUCLEOTIDE SEQUENCE</scope>
    <source>
        <strain evidence="2">CGMCC 1.10859</strain>
    </source>
</reference>
<organism evidence="2 3">
    <name type="scientific">Allgaiera indica</name>
    <dbReference type="NCBI Taxonomy" id="765699"/>
    <lineage>
        <taxon>Bacteria</taxon>
        <taxon>Pseudomonadati</taxon>
        <taxon>Pseudomonadota</taxon>
        <taxon>Alphaproteobacteria</taxon>
        <taxon>Rhodobacterales</taxon>
        <taxon>Paracoccaceae</taxon>
        <taxon>Allgaiera</taxon>
    </lineage>
</organism>
<feature type="region of interest" description="Disordered" evidence="1">
    <location>
        <begin position="65"/>
        <end position="103"/>
    </location>
</feature>
<dbReference type="AlphaFoldDB" id="A0AAN4ZZV0"/>
<dbReference type="EMBL" id="BNAB01000008">
    <property type="protein sequence ID" value="GHE01988.1"/>
    <property type="molecule type" value="Genomic_DNA"/>
</dbReference>
<name>A0AAN4ZZV0_9RHOB</name>
<accession>A0AAN4ZZV0</accession>
<sequence length="103" mass="10849">MNSGADFRRMGNGLFPKATECGTRRPTALLQCLGAFACKSLGAWETIGALARIVSPVETICKRPPESTLAASRQVRGSGAKHRAAQPGKACPRLTAQPGQRQG</sequence>
<evidence type="ECO:0000256" key="1">
    <source>
        <dbReference type="SAM" id="MobiDB-lite"/>
    </source>
</evidence>
<gene>
    <name evidence="2" type="ORF">GCM10008024_19790</name>
</gene>
<protein>
    <submittedName>
        <fullName evidence="2">Uncharacterized protein</fullName>
    </submittedName>
</protein>